<organism evidence="1 2">
    <name type="scientific">Artomyces pyxidatus</name>
    <dbReference type="NCBI Taxonomy" id="48021"/>
    <lineage>
        <taxon>Eukaryota</taxon>
        <taxon>Fungi</taxon>
        <taxon>Dikarya</taxon>
        <taxon>Basidiomycota</taxon>
        <taxon>Agaricomycotina</taxon>
        <taxon>Agaricomycetes</taxon>
        <taxon>Russulales</taxon>
        <taxon>Auriscalpiaceae</taxon>
        <taxon>Artomyces</taxon>
    </lineage>
</organism>
<accession>A0ACB8TGL3</accession>
<sequence length="232" mass="24248">MFSLNSLVVFAAFALSVVAVPHEARGDLLSPSPTSPAALCPSPTIVSSTQVAVGSNTVTFETLGCPATVTSDKAPGILSWLRINCFPWFPPKPITKTVTATATVTDTVTVAAPTPTLVDVTSAPCNIFCGDMGVLPPISDDCAVIENSITILNGVQPATFIVAPSHIQQLTFGTCRVFFENIGGNDLQYTWIALNSTATTAANACFPPVQPVNSLGMCQATDFTWEVGITHS</sequence>
<name>A0ACB8TGL3_9AGAM</name>
<comment type="caution">
    <text evidence="1">The sequence shown here is derived from an EMBL/GenBank/DDBJ whole genome shotgun (WGS) entry which is preliminary data.</text>
</comment>
<gene>
    <name evidence="1" type="ORF">BV25DRAFT_1912140</name>
</gene>
<evidence type="ECO:0000313" key="1">
    <source>
        <dbReference type="EMBL" id="KAI0067525.1"/>
    </source>
</evidence>
<dbReference type="Proteomes" id="UP000814140">
    <property type="component" value="Unassembled WGS sequence"/>
</dbReference>
<proteinExistence type="predicted"/>
<dbReference type="EMBL" id="MU277190">
    <property type="protein sequence ID" value="KAI0067525.1"/>
    <property type="molecule type" value="Genomic_DNA"/>
</dbReference>
<reference evidence="1" key="1">
    <citation type="submission" date="2021-03" db="EMBL/GenBank/DDBJ databases">
        <authorList>
            <consortium name="DOE Joint Genome Institute"/>
            <person name="Ahrendt S."/>
            <person name="Looney B.P."/>
            <person name="Miyauchi S."/>
            <person name="Morin E."/>
            <person name="Drula E."/>
            <person name="Courty P.E."/>
            <person name="Chicoki N."/>
            <person name="Fauchery L."/>
            <person name="Kohler A."/>
            <person name="Kuo A."/>
            <person name="Labutti K."/>
            <person name="Pangilinan J."/>
            <person name="Lipzen A."/>
            <person name="Riley R."/>
            <person name="Andreopoulos W."/>
            <person name="He G."/>
            <person name="Johnson J."/>
            <person name="Barry K.W."/>
            <person name="Grigoriev I.V."/>
            <person name="Nagy L."/>
            <person name="Hibbett D."/>
            <person name="Henrissat B."/>
            <person name="Matheny P.B."/>
            <person name="Labbe J."/>
            <person name="Martin F."/>
        </authorList>
    </citation>
    <scope>NUCLEOTIDE SEQUENCE</scope>
    <source>
        <strain evidence="1">HHB10654</strain>
    </source>
</reference>
<reference evidence="1" key="2">
    <citation type="journal article" date="2022" name="New Phytol.">
        <title>Evolutionary transition to the ectomycorrhizal habit in the genomes of a hyperdiverse lineage of mushroom-forming fungi.</title>
        <authorList>
            <person name="Looney B."/>
            <person name="Miyauchi S."/>
            <person name="Morin E."/>
            <person name="Drula E."/>
            <person name="Courty P.E."/>
            <person name="Kohler A."/>
            <person name="Kuo A."/>
            <person name="LaButti K."/>
            <person name="Pangilinan J."/>
            <person name="Lipzen A."/>
            <person name="Riley R."/>
            <person name="Andreopoulos W."/>
            <person name="He G."/>
            <person name="Johnson J."/>
            <person name="Nolan M."/>
            <person name="Tritt A."/>
            <person name="Barry K.W."/>
            <person name="Grigoriev I.V."/>
            <person name="Nagy L.G."/>
            <person name="Hibbett D."/>
            <person name="Henrissat B."/>
            <person name="Matheny P.B."/>
            <person name="Labbe J."/>
            <person name="Martin F.M."/>
        </authorList>
    </citation>
    <scope>NUCLEOTIDE SEQUENCE</scope>
    <source>
        <strain evidence="1">HHB10654</strain>
    </source>
</reference>
<protein>
    <submittedName>
        <fullName evidence="1">Uncharacterized protein</fullName>
    </submittedName>
</protein>
<keyword evidence="2" id="KW-1185">Reference proteome</keyword>
<evidence type="ECO:0000313" key="2">
    <source>
        <dbReference type="Proteomes" id="UP000814140"/>
    </source>
</evidence>